<dbReference type="Proteomes" id="UP000685013">
    <property type="component" value="Chromosome 9"/>
</dbReference>
<sequence length="263" mass="28636">MKAVFTEKVNALPFAVKMDCSVENLPQLCSESASQFLSCSNFTQWVNCSIRANFCILVSKTSSASMKMMVSNGYAGGGSSGYGYDGRNSFRNKIYKRLEPCLVIPPPRGKLLGAIIKFLDGAIIGAIPEVTCSNGALPQVLTGSYFAAKIPKDNAIISLNNRPATEAVPYFEQGMCGRSCLMLLELLFQTEINREVPKSISLSKEGGILMASDVFWSNNDPTGESEKGMQQGDILQQHSNYQCAEEDYLQDPDLSCFDIGEIG</sequence>
<dbReference type="AlphaFoldDB" id="A0AAV6N686"/>
<feature type="non-terminal residue" evidence="1">
    <location>
        <position position="1"/>
    </location>
</feature>
<accession>A0AAV6N686</accession>
<dbReference type="PANTHER" id="PTHR34127">
    <property type="entry name" value="OS04G0405600 PROTEIN"/>
    <property type="match status" value="1"/>
</dbReference>
<dbReference type="InterPro" id="IPR010765">
    <property type="entry name" value="DUF1350"/>
</dbReference>
<proteinExistence type="predicted"/>
<reference evidence="1 2" key="1">
    <citation type="journal article" date="2021" name="Hortic Res">
        <title>The domestication of Cucurbita argyrosperma as revealed by the genome of its wild relative.</title>
        <authorList>
            <person name="Barrera-Redondo J."/>
            <person name="Sanchez-de la Vega G."/>
            <person name="Aguirre-Liguori J.A."/>
            <person name="Castellanos-Morales G."/>
            <person name="Gutierrez-Guerrero Y.T."/>
            <person name="Aguirre-Dugua X."/>
            <person name="Aguirre-Planter E."/>
            <person name="Tenaillon M.I."/>
            <person name="Lira-Saade R."/>
            <person name="Eguiarte L.E."/>
        </authorList>
    </citation>
    <scope>NUCLEOTIDE SEQUENCE [LARGE SCALE GENOMIC DNA]</scope>
    <source>
        <strain evidence="1">JBR-2021</strain>
    </source>
</reference>
<keyword evidence="2" id="KW-1185">Reference proteome</keyword>
<comment type="caution">
    <text evidence="1">The sequence shown here is derived from an EMBL/GenBank/DDBJ whole genome shotgun (WGS) entry which is preliminary data.</text>
</comment>
<gene>
    <name evidence="1" type="ORF">SDJN03_13850</name>
</gene>
<evidence type="ECO:0000313" key="1">
    <source>
        <dbReference type="EMBL" id="KAG6591504.1"/>
    </source>
</evidence>
<organism evidence="1 2">
    <name type="scientific">Cucurbita argyrosperma subsp. sororia</name>
    <dbReference type="NCBI Taxonomy" id="37648"/>
    <lineage>
        <taxon>Eukaryota</taxon>
        <taxon>Viridiplantae</taxon>
        <taxon>Streptophyta</taxon>
        <taxon>Embryophyta</taxon>
        <taxon>Tracheophyta</taxon>
        <taxon>Spermatophyta</taxon>
        <taxon>Magnoliopsida</taxon>
        <taxon>eudicotyledons</taxon>
        <taxon>Gunneridae</taxon>
        <taxon>Pentapetalae</taxon>
        <taxon>rosids</taxon>
        <taxon>fabids</taxon>
        <taxon>Cucurbitales</taxon>
        <taxon>Cucurbitaceae</taxon>
        <taxon>Cucurbiteae</taxon>
        <taxon>Cucurbita</taxon>
    </lineage>
</organism>
<name>A0AAV6N686_9ROSI</name>
<dbReference type="PANTHER" id="PTHR34127:SF3">
    <property type="entry name" value="INITIATION FACTOR 4F SUBUNIT (DUF1350)"/>
    <property type="match status" value="1"/>
</dbReference>
<protein>
    <submittedName>
        <fullName evidence="1">Uncharacterized protein</fullName>
    </submittedName>
</protein>
<dbReference type="EMBL" id="JAGKQH010000009">
    <property type="protein sequence ID" value="KAG6591504.1"/>
    <property type="molecule type" value="Genomic_DNA"/>
</dbReference>
<evidence type="ECO:0000313" key="2">
    <source>
        <dbReference type="Proteomes" id="UP000685013"/>
    </source>
</evidence>